<name>A0A919CNS8_9PROT</name>
<dbReference type="InterPro" id="IPR029063">
    <property type="entry name" value="SAM-dependent_MTases_sf"/>
</dbReference>
<dbReference type="GO" id="GO:0032259">
    <property type="term" value="P:methylation"/>
    <property type="evidence" value="ECO:0007669"/>
    <property type="project" value="UniProtKB-KW"/>
</dbReference>
<keyword evidence="1" id="KW-0489">Methyltransferase</keyword>
<evidence type="ECO:0000313" key="2">
    <source>
        <dbReference type="Proteomes" id="UP000630353"/>
    </source>
</evidence>
<keyword evidence="1" id="KW-0808">Transferase</keyword>
<dbReference type="AlphaFoldDB" id="A0A919CNS8"/>
<dbReference type="RefSeq" id="WP_189987856.1">
    <property type="nucleotide sequence ID" value="NZ_BMZS01000002.1"/>
</dbReference>
<reference evidence="1" key="1">
    <citation type="journal article" date="2014" name="Int. J. Syst. Evol. Microbiol.">
        <title>Complete genome sequence of Corynebacterium casei LMG S-19264T (=DSM 44701T), isolated from a smear-ripened cheese.</title>
        <authorList>
            <consortium name="US DOE Joint Genome Institute (JGI-PGF)"/>
            <person name="Walter F."/>
            <person name="Albersmeier A."/>
            <person name="Kalinowski J."/>
            <person name="Ruckert C."/>
        </authorList>
    </citation>
    <scope>NUCLEOTIDE SEQUENCE</scope>
    <source>
        <strain evidence="1">KCTC 42651</strain>
    </source>
</reference>
<dbReference type="Gene3D" id="3.40.50.150">
    <property type="entry name" value="Vaccinia Virus protein VP39"/>
    <property type="match status" value="1"/>
</dbReference>
<gene>
    <name evidence="1" type="ORF">GCM10017083_10250</name>
</gene>
<dbReference type="SUPFAM" id="SSF53335">
    <property type="entry name" value="S-adenosyl-L-methionine-dependent methyltransferases"/>
    <property type="match status" value="1"/>
</dbReference>
<dbReference type="FunFam" id="3.40.50.150:FF:000346">
    <property type="entry name" value="Phospholipid N-methyltransferase"/>
    <property type="match status" value="1"/>
</dbReference>
<organism evidence="1 2">
    <name type="scientific">Thalassobaculum fulvum</name>
    <dbReference type="NCBI Taxonomy" id="1633335"/>
    <lineage>
        <taxon>Bacteria</taxon>
        <taxon>Pseudomonadati</taxon>
        <taxon>Pseudomonadota</taxon>
        <taxon>Alphaproteobacteria</taxon>
        <taxon>Rhodospirillales</taxon>
        <taxon>Thalassobaculaceae</taxon>
        <taxon>Thalassobaculum</taxon>
    </lineage>
</organism>
<reference evidence="1" key="2">
    <citation type="submission" date="2020-09" db="EMBL/GenBank/DDBJ databases">
        <authorList>
            <person name="Sun Q."/>
            <person name="Kim S."/>
        </authorList>
    </citation>
    <scope>NUCLEOTIDE SEQUENCE</scope>
    <source>
        <strain evidence="1">KCTC 42651</strain>
    </source>
</reference>
<dbReference type="Proteomes" id="UP000630353">
    <property type="component" value="Unassembled WGS sequence"/>
</dbReference>
<keyword evidence="2" id="KW-1185">Reference proteome</keyword>
<accession>A0A919CNS8</accession>
<protein>
    <submittedName>
        <fullName evidence="1">SAM-dependent methyltransferase</fullName>
    </submittedName>
</protein>
<proteinExistence type="predicted"/>
<evidence type="ECO:0000313" key="1">
    <source>
        <dbReference type="EMBL" id="GHD43738.1"/>
    </source>
</evidence>
<dbReference type="EMBL" id="BMZS01000002">
    <property type="protein sequence ID" value="GHD43738.1"/>
    <property type="molecule type" value="Genomic_DNA"/>
</dbReference>
<sequence length="202" mass="21937">MSDAVQFLRAWIADPIRLGSITPSSSALAALITSEITPQTTPVVELGPGTGVFTKALLARGVPPDRLLLVEREAKFAAMLRERFPGVGVLAMDATDLGRAELFGGEPVKAVVSGLPFLSMPTRAIMGVLDGCFAHMSRDGSFYQFTYGARCPVPRAVLERLGLKSARVGRTFSNFPPATVYRFRRRPMRRLYAVQGDGQPRP</sequence>
<dbReference type="GO" id="GO:0008168">
    <property type="term" value="F:methyltransferase activity"/>
    <property type="evidence" value="ECO:0007669"/>
    <property type="project" value="UniProtKB-KW"/>
</dbReference>
<comment type="caution">
    <text evidence="1">The sequence shown here is derived from an EMBL/GenBank/DDBJ whole genome shotgun (WGS) entry which is preliminary data.</text>
</comment>